<dbReference type="Pfam" id="PF13646">
    <property type="entry name" value="HEAT_2"/>
    <property type="match status" value="1"/>
</dbReference>
<evidence type="ECO:0000256" key="1">
    <source>
        <dbReference type="ARBA" id="ARBA00011045"/>
    </source>
</evidence>
<dbReference type="PANTHER" id="PTHR19316:SF18">
    <property type="entry name" value="HSP70-BINDING PROTEIN 1"/>
    <property type="match status" value="1"/>
</dbReference>
<dbReference type="OrthoDB" id="10250458at2759"/>
<feature type="domain" description="Nucleotide exchange factor Fes1" evidence="4">
    <location>
        <begin position="6"/>
        <end position="88"/>
    </location>
</feature>
<dbReference type="GO" id="GO:0000774">
    <property type="term" value="F:adenyl-nucleotide exchange factor activity"/>
    <property type="evidence" value="ECO:0007669"/>
    <property type="project" value="TreeGrafter"/>
</dbReference>
<comment type="similarity">
    <text evidence="1">Belongs to the FES1 family.</text>
</comment>
<dbReference type="Pfam" id="PF08609">
    <property type="entry name" value="Fes1"/>
    <property type="match status" value="1"/>
</dbReference>
<keyword evidence="2" id="KW-0677">Repeat</keyword>
<dbReference type="AlphaFoldDB" id="A0A6A5ZNI8"/>
<evidence type="ECO:0000313" key="5">
    <source>
        <dbReference type="EMBL" id="KAF2121222.1"/>
    </source>
</evidence>
<dbReference type="PANTHER" id="PTHR19316">
    <property type="entry name" value="PROTEIN FOLDING REGULATOR"/>
    <property type="match status" value="1"/>
</dbReference>
<dbReference type="Gene3D" id="1.25.10.10">
    <property type="entry name" value="Leucine-rich Repeat Variant"/>
    <property type="match status" value="1"/>
</dbReference>
<dbReference type="EMBL" id="ML977312">
    <property type="protein sequence ID" value="KAF2121222.1"/>
    <property type="molecule type" value="Genomic_DNA"/>
</dbReference>
<evidence type="ECO:0000256" key="2">
    <source>
        <dbReference type="ARBA" id="ARBA00022737"/>
    </source>
</evidence>
<dbReference type="InterPro" id="IPR013918">
    <property type="entry name" value="Nucleotide_exch_fac_Fes1"/>
</dbReference>
<organism evidence="5 6">
    <name type="scientific">Lophiotrema nucula</name>
    <dbReference type="NCBI Taxonomy" id="690887"/>
    <lineage>
        <taxon>Eukaryota</taxon>
        <taxon>Fungi</taxon>
        <taxon>Dikarya</taxon>
        <taxon>Ascomycota</taxon>
        <taxon>Pezizomycotina</taxon>
        <taxon>Dothideomycetes</taxon>
        <taxon>Pleosporomycetidae</taxon>
        <taxon>Pleosporales</taxon>
        <taxon>Lophiotremataceae</taxon>
        <taxon>Lophiotrema</taxon>
    </lineage>
</organism>
<keyword evidence="6" id="KW-1185">Reference proteome</keyword>
<evidence type="ECO:0000256" key="3">
    <source>
        <dbReference type="ARBA" id="ARBA00024912"/>
    </source>
</evidence>
<reference evidence="5" key="1">
    <citation type="journal article" date="2020" name="Stud. Mycol.">
        <title>101 Dothideomycetes genomes: a test case for predicting lifestyles and emergence of pathogens.</title>
        <authorList>
            <person name="Haridas S."/>
            <person name="Albert R."/>
            <person name="Binder M."/>
            <person name="Bloem J."/>
            <person name="Labutti K."/>
            <person name="Salamov A."/>
            <person name="Andreopoulos B."/>
            <person name="Baker S."/>
            <person name="Barry K."/>
            <person name="Bills G."/>
            <person name="Bluhm B."/>
            <person name="Cannon C."/>
            <person name="Castanera R."/>
            <person name="Culley D."/>
            <person name="Daum C."/>
            <person name="Ezra D."/>
            <person name="Gonzalez J."/>
            <person name="Henrissat B."/>
            <person name="Kuo A."/>
            <person name="Liang C."/>
            <person name="Lipzen A."/>
            <person name="Lutzoni F."/>
            <person name="Magnuson J."/>
            <person name="Mondo S."/>
            <person name="Nolan M."/>
            <person name="Ohm R."/>
            <person name="Pangilinan J."/>
            <person name="Park H.-J."/>
            <person name="Ramirez L."/>
            <person name="Alfaro M."/>
            <person name="Sun H."/>
            <person name="Tritt A."/>
            <person name="Yoshinaga Y."/>
            <person name="Zwiers L.-H."/>
            <person name="Turgeon B."/>
            <person name="Goodwin S."/>
            <person name="Spatafora J."/>
            <person name="Crous P."/>
            <person name="Grigoriev I."/>
        </authorList>
    </citation>
    <scope>NUCLEOTIDE SEQUENCE</scope>
    <source>
        <strain evidence="5">CBS 627.86</strain>
    </source>
</reference>
<protein>
    <submittedName>
        <fullName evidence="5">Hsp70 nucleotide exchange factor fes1</fullName>
    </submittedName>
</protein>
<accession>A0A6A5ZNI8</accession>
<dbReference type="InterPro" id="IPR016024">
    <property type="entry name" value="ARM-type_fold"/>
</dbReference>
<dbReference type="GO" id="GO:0005783">
    <property type="term" value="C:endoplasmic reticulum"/>
    <property type="evidence" value="ECO:0007669"/>
    <property type="project" value="TreeGrafter"/>
</dbReference>
<dbReference type="SUPFAM" id="SSF48371">
    <property type="entry name" value="ARM repeat"/>
    <property type="match status" value="1"/>
</dbReference>
<dbReference type="Proteomes" id="UP000799770">
    <property type="component" value="Unassembled WGS sequence"/>
</dbReference>
<proteinExistence type="inferred from homology"/>
<dbReference type="InterPro" id="IPR050693">
    <property type="entry name" value="Hsp70_NEF-Inhibitors"/>
</dbReference>
<sequence length="207" mass="22995">MNDPNLNTLLKWSVENSEASKGPDASRTPLNPEAIAALFGQQKSDAQRMEEELAVIDNQDGTRRLEDRLTAFDNYEMLVENLDNANNMESLGHWTRLVKHLEDAESEIRMYAAWCCATAVQNNLRSQERLLVLDAVPTLAKLATQDTDKAVRKKAILALSSAIRNFQPSLDAAIPNIPEDIRPKGGLDATDMDSIDNLVSDLRGKYA</sequence>
<comment type="function">
    <text evidence="3">Functions as a nucleotide exchange factor (NEF) for Hsp70 chaperones which accelerates the release of ADP. Required for fully efficient Hsp70-mediated folding of proteins.</text>
</comment>
<name>A0A6A5ZNI8_9PLEO</name>
<evidence type="ECO:0000259" key="4">
    <source>
        <dbReference type="Pfam" id="PF08609"/>
    </source>
</evidence>
<evidence type="ECO:0000313" key="6">
    <source>
        <dbReference type="Proteomes" id="UP000799770"/>
    </source>
</evidence>
<dbReference type="InterPro" id="IPR011989">
    <property type="entry name" value="ARM-like"/>
</dbReference>
<gene>
    <name evidence="5" type="ORF">BDV96DRAFT_640617</name>
</gene>